<reference evidence="2" key="2">
    <citation type="submission" date="2017-06" db="EMBL/GenBank/DDBJ databases">
        <title>WGS assembly of Brachypodium distachyon.</title>
        <authorList>
            <consortium name="The International Brachypodium Initiative"/>
            <person name="Lucas S."/>
            <person name="Harmon-Smith M."/>
            <person name="Lail K."/>
            <person name="Tice H."/>
            <person name="Grimwood J."/>
            <person name="Bruce D."/>
            <person name="Barry K."/>
            <person name="Shu S."/>
            <person name="Lindquist E."/>
            <person name="Wang M."/>
            <person name="Pitluck S."/>
            <person name="Vogel J.P."/>
            <person name="Garvin D.F."/>
            <person name="Mockler T.C."/>
            <person name="Schmutz J."/>
            <person name="Rokhsar D."/>
            <person name="Bevan M.W."/>
        </authorList>
    </citation>
    <scope>NUCLEOTIDE SEQUENCE</scope>
    <source>
        <strain evidence="2">Bd21</strain>
    </source>
</reference>
<evidence type="ECO:0000256" key="1">
    <source>
        <dbReference type="SAM" id="MobiDB-lite"/>
    </source>
</evidence>
<keyword evidence="4" id="KW-1185">Reference proteome</keyword>
<reference evidence="2 3" key="1">
    <citation type="journal article" date="2010" name="Nature">
        <title>Genome sequencing and analysis of the model grass Brachypodium distachyon.</title>
        <authorList>
            <consortium name="International Brachypodium Initiative"/>
        </authorList>
    </citation>
    <scope>NUCLEOTIDE SEQUENCE [LARGE SCALE GENOMIC DNA]</scope>
    <source>
        <strain evidence="2 3">Bd21</strain>
    </source>
</reference>
<feature type="region of interest" description="Disordered" evidence="1">
    <location>
        <begin position="1"/>
        <end position="21"/>
    </location>
</feature>
<dbReference type="ExpressionAtlas" id="A0A0Q3QCJ3">
    <property type="expression patterns" value="baseline"/>
</dbReference>
<proteinExistence type="predicted"/>
<dbReference type="PANTHER" id="PTHR31715">
    <property type="entry name" value="UREASE ACCESSORY PROTEIN G"/>
    <property type="match status" value="1"/>
</dbReference>
<dbReference type="EMBL" id="CM000882">
    <property type="protein sequence ID" value="KQJ99506.1"/>
    <property type="molecule type" value="Genomic_DNA"/>
</dbReference>
<dbReference type="AlphaFoldDB" id="A0A0Q3QCJ3"/>
<dbReference type="GO" id="GO:0018237">
    <property type="term" value="F:urease activator activity"/>
    <property type="evidence" value="ECO:0000318"/>
    <property type="project" value="GO_Central"/>
</dbReference>
<dbReference type="EnsemblPlants" id="KQJ99505">
    <property type="protein sequence ID" value="KQJ99505"/>
    <property type="gene ID" value="BRADI_3g43570v3"/>
</dbReference>
<evidence type="ECO:0000313" key="2">
    <source>
        <dbReference type="EMBL" id="KQJ99505.1"/>
    </source>
</evidence>
<dbReference type="EMBL" id="CM000882">
    <property type="protein sequence ID" value="KQJ99505.1"/>
    <property type="molecule type" value="Genomic_DNA"/>
</dbReference>
<dbReference type="InParanoid" id="A0A0Q3QCJ3"/>
<name>A0A0Q3QCJ3_BRADI</name>
<protein>
    <submittedName>
        <fullName evidence="2 3">Uncharacterized protein</fullName>
    </submittedName>
</protein>
<dbReference type="GO" id="GO:0019627">
    <property type="term" value="P:urea metabolic process"/>
    <property type="evidence" value="ECO:0000318"/>
    <property type="project" value="GO_Central"/>
</dbReference>
<accession>A0A0Q3QCJ3</accession>
<dbReference type="Gramene" id="KQJ99505">
    <property type="protein sequence ID" value="KQJ99505"/>
    <property type="gene ID" value="BRADI_3g43570v3"/>
</dbReference>
<dbReference type="GO" id="GO:0043419">
    <property type="term" value="P:urea catabolic process"/>
    <property type="evidence" value="ECO:0007669"/>
    <property type="project" value="InterPro"/>
</dbReference>
<evidence type="ECO:0000313" key="3">
    <source>
        <dbReference type="EnsemblPlants" id="KQJ99505"/>
    </source>
</evidence>
<dbReference type="EnsemblPlants" id="KQJ99506">
    <property type="protein sequence ID" value="KQJ99506"/>
    <property type="gene ID" value="BRADI_3g43570v3"/>
</dbReference>
<dbReference type="GO" id="GO:0016151">
    <property type="term" value="F:nickel cation binding"/>
    <property type="evidence" value="ECO:0007669"/>
    <property type="project" value="InterPro"/>
</dbReference>
<dbReference type="InterPro" id="IPR004400">
    <property type="entry name" value="UreG"/>
</dbReference>
<dbReference type="PANTHER" id="PTHR31715:SF0">
    <property type="entry name" value="UREASE ACCESSORY PROTEIN G"/>
    <property type="match status" value="1"/>
</dbReference>
<dbReference type="Proteomes" id="UP000008810">
    <property type="component" value="Chromosome 3"/>
</dbReference>
<organism evidence="2">
    <name type="scientific">Brachypodium distachyon</name>
    <name type="common">Purple false brome</name>
    <name type="synonym">Trachynia distachya</name>
    <dbReference type="NCBI Taxonomy" id="15368"/>
    <lineage>
        <taxon>Eukaryota</taxon>
        <taxon>Viridiplantae</taxon>
        <taxon>Streptophyta</taxon>
        <taxon>Embryophyta</taxon>
        <taxon>Tracheophyta</taxon>
        <taxon>Spermatophyta</taxon>
        <taxon>Magnoliopsida</taxon>
        <taxon>Liliopsida</taxon>
        <taxon>Poales</taxon>
        <taxon>Poaceae</taxon>
        <taxon>BOP clade</taxon>
        <taxon>Pooideae</taxon>
        <taxon>Stipodae</taxon>
        <taxon>Brachypodieae</taxon>
        <taxon>Brachypodium</taxon>
    </lineage>
</organism>
<evidence type="ECO:0000313" key="4">
    <source>
        <dbReference type="Proteomes" id="UP000008810"/>
    </source>
</evidence>
<gene>
    <name evidence="2" type="ORF">BRADI_3g43570v3</name>
</gene>
<dbReference type="GO" id="GO:0003924">
    <property type="term" value="F:GTPase activity"/>
    <property type="evidence" value="ECO:0007669"/>
    <property type="project" value="InterPro"/>
</dbReference>
<dbReference type="Gramene" id="KQJ99506">
    <property type="protein sequence ID" value="KQJ99506"/>
    <property type="gene ID" value="BRADI_3g43570v3"/>
</dbReference>
<sequence>MASRRSVGYNGEEDRGGDKRKKKQAYVPLFAWIKGKVFWQARELQTVTNDIFTNEDGKLLVKHGDLPEECIRAAEIGGCPRALAWICRSYLTCTKLICYSMNLEEALSLLNPT</sequence>
<reference evidence="3" key="3">
    <citation type="submission" date="2018-08" db="UniProtKB">
        <authorList>
            <consortium name="EnsemblPlants"/>
        </authorList>
    </citation>
    <scope>IDENTIFICATION</scope>
    <source>
        <strain evidence="3">cv. Bd21</strain>
    </source>
</reference>